<protein>
    <submittedName>
        <fullName evidence="1">Uncharacterized protein</fullName>
    </submittedName>
</protein>
<dbReference type="Proteomes" id="UP001196413">
    <property type="component" value="Unassembled WGS sequence"/>
</dbReference>
<evidence type="ECO:0000313" key="2">
    <source>
        <dbReference type="Proteomes" id="UP001196413"/>
    </source>
</evidence>
<comment type="caution">
    <text evidence="1">The sequence shown here is derived from an EMBL/GenBank/DDBJ whole genome shotgun (WGS) entry which is preliminary data.</text>
</comment>
<reference evidence="1" key="1">
    <citation type="submission" date="2021-06" db="EMBL/GenBank/DDBJ databases">
        <title>Parelaphostrongylus tenuis whole genome reference sequence.</title>
        <authorList>
            <person name="Garwood T.J."/>
            <person name="Larsen P.A."/>
            <person name="Fountain-Jones N.M."/>
            <person name="Garbe J.R."/>
            <person name="Macchietto M.G."/>
            <person name="Kania S.A."/>
            <person name="Gerhold R.W."/>
            <person name="Richards J.E."/>
            <person name="Wolf T.M."/>
        </authorList>
    </citation>
    <scope>NUCLEOTIDE SEQUENCE</scope>
    <source>
        <strain evidence="1">MNPRO001-30</strain>
        <tissue evidence="1">Meninges</tissue>
    </source>
</reference>
<gene>
    <name evidence="1" type="ORF">KIN20_030382</name>
</gene>
<dbReference type="EMBL" id="JAHQIW010006384">
    <property type="protein sequence ID" value="KAJ1369011.1"/>
    <property type="molecule type" value="Genomic_DNA"/>
</dbReference>
<accession>A0AAD5R438</accession>
<dbReference type="AlphaFoldDB" id="A0AAD5R438"/>
<name>A0AAD5R438_PARTN</name>
<proteinExistence type="predicted"/>
<sequence>MTDVFKLLICHEVLQRLKEATVNDDKSGAYGGRRMIQATPIQFRQLPPCQFGDMQRRVALEQDEIEATSTCRDSIAGVQVRTVEMA</sequence>
<evidence type="ECO:0000313" key="1">
    <source>
        <dbReference type="EMBL" id="KAJ1369011.1"/>
    </source>
</evidence>
<organism evidence="1 2">
    <name type="scientific">Parelaphostrongylus tenuis</name>
    <name type="common">Meningeal worm</name>
    <dbReference type="NCBI Taxonomy" id="148309"/>
    <lineage>
        <taxon>Eukaryota</taxon>
        <taxon>Metazoa</taxon>
        <taxon>Ecdysozoa</taxon>
        <taxon>Nematoda</taxon>
        <taxon>Chromadorea</taxon>
        <taxon>Rhabditida</taxon>
        <taxon>Rhabditina</taxon>
        <taxon>Rhabditomorpha</taxon>
        <taxon>Strongyloidea</taxon>
        <taxon>Metastrongylidae</taxon>
        <taxon>Parelaphostrongylus</taxon>
    </lineage>
</organism>
<keyword evidence="2" id="KW-1185">Reference proteome</keyword>